<dbReference type="Proteomes" id="UP001195483">
    <property type="component" value="Unassembled WGS sequence"/>
</dbReference>
<dbReference type="Pfam" id="PF01938">
    <property type="entry name" value="TRAM"/>
    <property type="match status" value="1"/>
</dbReference>
<dbReference type="PROSITE" id="PS50926">
    <property type="entry name" value="TRAM"/>
    <property type="match status" value="1"/>
</dbReference>
<dbReference type="PANTHER" id="PTHR11061:SF30">
    <property type="entry name" value="TRNA (URACIL(54)-C(5))-METHYLTRANSFERASE"/>
    <property type="match status" value="1"/>
</dbReference>
<protein>
    <recommendedName>
        <fullName evidence="4">TRAM domain-containing protein</fullName>
    </recommendedName>
</protein>
<comment type="caution">
    <text evidence="5">The sequence shown here is derived from an EMBL/GenBank/DDBJ whole genome shotgun (WGS) entry which is preliminary data.</text>
</comment>
<dbReference type="GO" id="GO:0008173">
    <property type="term" value="F:RNA methyltransferase activity"/>
    <property type="evidence" value="ECO:0007669"/>
    <property type="project" value="InterPro"/>
</dbReference>
<name>A0AAE0S6C9_9BIVA</name>
<evidence type="ECO:0000313" key="5">
    <source>
        <dbReference type="EMBL" id="KAK3586191.1"/>
    </source>
</evidence>
<evidence type="ECO:0000256" key="3">
    <source>
        <dbReference type="ARBA" id="ARBA00022691"/>
    </source>
</evidence>
<dbReference type="SUPFAM" id="SSF52788">
    <property type="entry name" value="Phosphotyrosine protein phosphatases I"/>
    <property type="match status" value="1"/>
</dbReference>
<reference evidence="5" key="3">
    <citation type="submission" date="2023-05" db="EMBL/GenBank/DDBJ databases">
        <authorList>
            <person name="Smith C.H."/>
        </authorList>
    </citation>
    <scope>NUCLEOTIDE SEQUENCE</scope>
    <source>
        <strain evidence="5">CHS0354</strain>
        <tissue evidence="5">Mantle</tissue>
    </source>
</reference>
<sequence>METQKILFICRTNLIFSPAAQAIMNKIIRDNGVTDFYSADSAGTEPIFEGEYPDLTMMKKAADFGYLLTHRTRRFSRYDLDSFHYIIPIGAQIFERVYAISNEDTTQAKIYPGGDFMAGYAPAELNQEIFNEGNALHALKKVFIENGTEVLIEDLTFGGKAICRQDGLVIMIDGALPGQRVRINIKSRRRRYAEAVVTEVLARSPYETEVPYQDTPGAPWIRLKPEYQRKYKQMQIYDLFRKTAHTDAEAVFDEYIESPLLYGYRNKMEYSFGYTQEAFDSEEKKFSRSGFGLGSRKRGILSWWKIWIARPGFLMSILKRSCRASASFVCKAGFRHMILKKISASTAICVSAGVSVKISLSLPSTPTRIIQISSGMSSF</sequence>
<dbReference type="GO" id="GO:0032259">
    <property type="term" value="P:methylation"/>
    <property type="evidence" value="ECO:0007669"/>
    <property type="project" value="UniProtKB-KW"/>
</dbReference>
<feature type="domain" description="TRAM" evidence="4">
    <location>
        <begin position="141"/>
        <end position="199"/>
    </location>
</feature>
<dbReference type="Pfam" id="PF01451">
    <property type="entry name" value="LMWPc"/>
    <property type="match status" value="1"/>
</dbReference>
<dbReference type="InterPro" id="IPR023485">
    <property type="entry name" value="Ptyr_pPase"/>
</dbReference>
<dbReference type="InterPro" id="IPR002792">
    <property type="entry name" value="TRAM_dom"/>
</dbReference>
<keyword evidence="2" id="KW-0808">Transferase</keyword>
<proteinExistence type="predicted"/>
<dbReference type="SUPFAM" id="SSF50249">
    <property type="entry name" value="Nucleic acid-binding proteins"/>
    <property type="match status" value="1"/>
</dbReference>
<keyword evidence="1" id="KW-0489">Methyltransferase</keyword>
<evidence type="ECO:0000256" key="1">
    <source>
        <dbReference type="ARBA" id="ARBA00022603"/>
    </source>
</evidence>
<gene>
    <name evidence="5" type="ORF">CHS0354_013141</name>
</gene>
<keyword evidence="6" id="KW-1185">Reference proteome</keyword>
<reference evidence="5" key="1">
    <citation type="journal article" date="2021" name="Genome Biol. Evol.">
        <title>A High-Quality Reference Genome for a Parasitic Bivalve with Doubly Uniparental Inheritance (Bivalvia: Unionida).</title>
        <authorList>
            <person name="Smith C.H."/>
        </authorList>
    </citation>
    <scope>NUCLEOTIDE SEQUENCE</scope>
    <source>
        <strain evidence="5">CHS0354</strain>
    </source>
</reference>
<evidence type="ECO:0000256" key="2">
    <source>
        <dbReference type="ARBA" id="ARBA00022679"/>
    </source>
</evidence>
<dbReference type="SMART" id="SM00226">
    <property type="entry name" value="LMWPc"/>
    <property type="match status" value="1"/>
</dbReference>
<dbReference type="PANTHER" id="PTHR11061">
    <property type="entry name" value="RNA M5U METHYLTRANSFERASE"/>
    <property type="match status" value="1"/>
</dbReference>
<dbReference type="GO" id="GO:0006396">
    <property type="term" value="P:RNA processing"/>
    <property type="evidence" value="ECO:0007669"/>
    <property type="project" value="InterPro"/>
</dbReference>
<dbReference type="InterPro" id="IPR010280">
    <property type="entry name" value="U5_MeTrfase_fam"/>
</dbReference>
<accession>A0AAE0S6C9</accession>
<evidence type="ECO:0000259" key="4">
    <source>
        <dbReference type="PROSITE" id="PS50926"/>
    </source>
</evidence>
<dbReference type="InterPro" id="IPR036196">
    <property type="entry name" value="Ptyr_pPase_sf"/>
</dbReference>
<evidence type="ECO:0000313" key="6">
    <source>
        <dbReference type="Proteomes" id="UP001195483"/>
    </source>
</evidence>
<dbReference type="EMBL" id="JAEAOA010000799">
    <property type="protein sequence ID" value="KAK3586191.1"/>
    <property type="molecule type" value="Genomic_DNA"/>
</dbReference>
<organism evidence="5 6">
    <name type="scientific">Potamilus streckersoni</name>
    <dbReference type="NCBI Taxonomy" id="2493646"/>
    <lineage>
        <taxon>Eukaryota</taxon>
        <taxon>Metazoa</taxon>
        <taxon>Spiralia</taxon>
        <taxon>Lophotrochozoa</taxon>
        <taxon>Mollusca</taxon>
        <taxon>Bivalvia</taxon>
        <taxon>Autobranchia</taxon>
        <taxon>Heteroconchia</taxon>
        <taxon>Palaeoheterodonta</taxon>
        <taxon>Unionida</taxon>
        <taxon>Unionoidea</taxon>
        <taxon>Unionidae</taxon>
        <taxon>Ambleminae</taxon>
        <taxon>Lampsilini</taxon>
        <taxon>Potamilus</taxon>
    </lineage>
</organism>
<dbReference type="InterPro" id="IPR012340">
    <property type="entry name" value="NA-bd_OB-fold"/>
</dbReference>
<keyword evidence="3" id="KW-0949">S-adenosyl-L-methionine</keyword>
<dbReference type="AlphaFoldDB" id="A0AAE0S6C9"/>
<reference evidence="5" key="2">
    <citation type="journal article" date="2021" name="Genome Biol. Evol.">
        <title>Developing a high-quality reference genome for a parasitic bivalve with doubly uniparental inheritance (Bivalvia: Unionida).</title>
        <authorList>
            <person name="Smith C.H."/>
        </authorList>
    </citation>
    <scope>NUCLEOTIDE SEQUENCE</scope>
    <source>
        <strain evidence="5">CHS0354</strain>
        <tissue evidence="5">Mantle</tissue>
    </source>
</reference>
<dbReference type="Gene3D" id="2.40.50.140">
    <property type="entry name" value="Nucleic acid-binding proteins"/>
    <property type="match status" value="1"/>
</dbReference>
<dbReference type="Gene3D" id="3.40.50.2300">
    <property type="match status" value="1"/>
</dbReference>